<dbReference type="Pfam" id="PF25761">
    <property type="entry name" value="TPR_PATROL1"/>
    <property type="match status" value="1"/>
</dbReference>
<dbReference type="InterPro" id="IPR008528">
    <property type="entry name" value="unc-13_homologue"/>
</dbReference>
<dbReference type="PANTHER" id="PTHR31280:SF3">
    <property type="entry name" value="DNA TOPOISOMERASE 4 SUBUNIT B (DUF810)"/>
    <property type="match status" value="1"/>
</dbReference>
<protein>
    <recommendedName>
        <fullName evidence="1">PATROL1-like C-terminal domain-containing protein</fullName>
    </recommendedName>
</protein>
<dbReference type="EMBL" id="BKCJ010284979">
    <property type="protein sequence ID" value="GEZ48823.1"/>
    <property type="molecule type" value="Genomic_DNA"/>
</dbReference>
<accession>A0A699IAV1</accession>
<evidence type="ECO:0000259" key="1">
    <source>
        <dbReference type="Pfam" id="PF25761"/>
    </source>
</evidence>
<evidence type="ECO:0000313" key="2">
    <source>
        <dbReference type="EMBL" id="GEZ48823.1"/>
    </source>
</evidence>
<dbReference type="AlphaFoldDB" id="A0A699IAV1"/>
<proteinExistence type="predicted"/>
<gene>
    <name evidence="2" type="ORF">Tci_520796</name>
</gene>
<organism evidence="2">
    <name type="scientific">Tanacetum cinerariifolium</name>
    <name type="common">Dalmatian daisy</name>
    <name type="synonym">Chrysanthemum cinerariifolium</name>
    <dbReference type="NCBI Taxonomy" id="118510"/>
    <lineage>
        <taxon>Eukaryota</taxon>
        <taxon>Viridiplantae</taxon>
        <taxon>Streptophyta</taxon>
        <taxon>Embryophyta</taxon>
        <taxon>Tracheophyta</taxon>
        <taxon>Spermatophyta</taxon>
        <taxon>Magnoliopsida</taxon>
        <taxon>eudicotyledons</taxon>
        <taxon>Gunneridae</taxon>
        <taxon>Pentapetalae</taxon>
        <taxon>asterids</taxon>
        <taxon>campanulids</taxon>
        <taxon>Asterales</taxon>
        <taxon>Asteraceae</taxon>
        <taxon>Asteroideae</taxon>
        <taxon>Anthemideae</taxon>
        <taxon>Anthemidinae</taxon>
        <taxon>Tanacetum</taxon>
    </lineage>
</organism>
<name>A0A699IAV1_TANCI</name>
<comment type="caution">
    <text evidence="2">The sequence shown here is derived from an EMBL/GenBank/DDBJ whole genome shotgun (WGS) entry which is preliminary data.</text>
</comment>
<sequence length="116" mass="12839">MKNDTCLWMQDLFVADGEGLPRSLVEVESKFAHQILSLFSLDADSLIHMLMMASENLSTGFGSGTRGQRSLDKEASKFFKLNYHLPASSDYVDPPSYVSTPKSPMGAEFLRSASVR</sequence>
<dbReference type="InterPro" id="IPR057984">
    <property type="entry name" value="PATROL1_C"/>
</dbReference>
<feature type="domain" description="PATROL1-like C-terminal" evidence="1">
    <location>
        <begin position="9"/>
        <end position="62"/>
    </location>
</feature>
<reference evidence="2" key="1">
    <citation type="journal article" date="2019" name="Sci. Rep.">
        <title>Draft genome of Tanacetum cinerariifolium, the natural source of mosquito coil.</title>
        <authorList>
            <person name="Yamashiro T."/>
            <person name="Shiraishi A."/>
            <person name="Satake H."/>
            <person name="Nakayama K."/>
        </authorList>
    </citation>
    <scope>NUCLEOTIDE SEQUENCE</scope>
</reference>
<dbReference type="PANTHER" id="PTHR31280">
    <property type="entry name" value="PROTEIN UNC-13 HOMOLOG"/>
    <property type="match status" value="1"/>
</dbReference>